<keyword evidence="4" id="KW-0732">Signal</keyword>
<feature type="region of interest" description="Disordered" evidence="9">
    <location>
        <begin position="676"/>
        <end position="715"/>
    </location>
</feature>
<dbReference type="PROSITE" id="PS50240">
    <property type="entry name" value="TRYPSIN_DOM"/>
    <property type="match status" value="2"/>
</dbReference>
<name>A0A182U5F7_9DIPT</name>
<dbReference type="AlphaFoldDB" id="A0A182U5F7"/>
<dbReference type="STRING" id="34690.A0A182U5F7"/>
<dbReference type="InterPro" id="IPR001254">
    <property type="entry name" value="Trypsin_dom"/>
</dbReference>
<evidence type="ECO:0000256" key="1">
    <source>
        <dbReference type="ARBA" id="ARBA00004613"/>
    </source>
</evidence>
<dbReference type="Gene3D" id="2.40.10.10">
    <property type="entry name" value="Trypsin-like serine proteases"/>
    <property type="match status" value="7"/>
</dbReference>
<dbReference type="SUPFAM" id="SSF50494">
    <property type="entry name" value="Trypsin-like serine proteases"/>
    <property type="match status" value="3"/>
</dbReference>
<organism evidence="11 12">
    <name type="scientific">Anopheles melas</name>
    <dbReference type="NCBI Taxonomy" id="34690"/>
    <lineage>
        <taxon>Eukaryota</taxon>
        <taxon>Metazoa</taxon>
        <taxon>Ecdysozoa</taxon>
        <taxon>Arthropoda</taxon>
        <taxon>Hexapoda</taxon>
        <taxon>Insecta</taxon>
        <taxon>Pterygota</taxon>
        <taxon>Neoptera</taxon>
        <taxon>Endopterygota</taxon>
        <taxon>Diptera</taxon>
        <taxon>Nematocera</taxon>
        <taxon>Culicoidea</taxon>
        <taxon>Culicidae</taxon>
        <taxon>Anophelinae</taxon>
        <taxon>Anopheles</taxon>
    </lineage>
</organism>
<evidence type="ECO:0000256" key="7">
    <source>
        <dbReference type="ARBA" id="ARBA00023180"/>
    </source>
</evidence>
<evidence type="ECO:0000259" key="10">
    <source>
        <dbReference type="PROSITE" id="PS50240"/>
    </source>
</evidence>
<feature type="compositionally biased region" description="Low complexity" evidence="9">
    <location>
        <begin position="365"/>
        <end position="380"/>
    </location>
</feature>
<dbReference type="InterPro" id="IPR043504">
    <property type="entry name" value="Peptidase_S1_PA_chymotrypsin"/>
</dbReference>
<dbReference type="EnsemblMetazoa" id="AMEC014230-RA">
    <property type="protein sequence ID" value="AMEC014230-PA"/>
    <property type="gene ID" value="AMEC014230"/>
</dbReference>
<keyword evidence="6" id="KW-1015">Disulfide bond</keyword>
<dbReference type="FunFam" id="2.40.10.10:FF:000134">
    <property type="entry name" value="Uncharacterized protein, isoform B"/>
    <property type="match status" value="2"/>
</dbReference>
<comment type="similarity">
    <text evidence="8">Belongs to the peptidase S1 family. CLIP subfamily.</text>
</comment>
<evidence type="ECO:0000313" key="11">
    <source>
        <dbReference type="EnsemblMetazoa" id="AMEC014230-PA"/>
    </source>
</evidence>
<dbReference type="PROSITE" id="PS00135">
    <property type="entry name" value="TRYPSIN_SER"/>
    <property type="match status" value="2"/>
</dbReference>
<feature type="region of interest" description="Disordered" evidence="9">
    <location>
        <begin position="32"/>
        <end position="73"/>
    </location>
</feature>
<dbReference type="InterPro" id="IPR001314">
    <property type="entry name" value="Peptidase_S1A"/>
</dbReference>
<evidence type="ECO:0000256" key="5">
    <source>
        <dbReference type="ARBA" id="ARBA00022859"/>
    </source>
</evidence>
<comment type="subcellular location">
    <subcellularLocation>
        <location evidence="1">Secreted</location>
    </subcellularLocation>
</comment>
<dbReference type="InterPro" id="IPR033116">
    <property type="entry name" value="TRYPSIN_SER"/>
</dbReference>
<dbReference type="GO" id="GO:0004252">
    <property type="term" value="F:serine-type endopeptidase activity"/>
    <property type="evidence" value="ECO:0007669"/>
    <property type="project" value="InterPro"/>
</dbReference>
<dbReference type="PANTHER" id="PTHR24252">
    <property type="entry name" value="ACROSIN-RELATED"/>
    <property type="match status" value="1"/>
</dbReference>
<dbReference type="FunFam" id="2.40.10.10:FF:000028">
    <property type="entry name" value="Serine protease easter"/>
    <property type="match status" value="1"/>
</dbReference>
<feature type="domain" description="Peptidase S1" evidence="10">
    <location>
        <begin position="161"/>
        <end position="323"/>
    </location>
</feature>
<keyword evidence="12" id="KW-1185">Reference proteome</keyword>
<feature type="domain" description="Peptidase S1" evidence="10">
    <location>
        <begin position="403"/>
        <end position="926"/>
    </location>
</feature>
<keyword evidence="7" id="KW-0325">Glycoprotein</keyword>
<evidence type="ECO:0000256" key="8">
    <source>
        <dbReference type="ARBA" id="ARBA00024195"/>
    </source>
</evidence>
<feature type="compositionally biased region" description="Low complexity" evidence="9">
    <location>
        <begin position="704"/>
        <end position="713"/>
    </location>
</feature>
<dbReference type="VEuPathDB" id="VectorBase:AMEC014230"/>
<feature type="compositionally biased region" description="Basic and acidic residues" evidence="9">
    <location>
        <begin position="45"/>
        <end position="62"/>
    </location>
</feature>
<evidence type="ECO:0000256" key="4">
    <source>
        <dbReference type="ARBA" id="ARBA00022729"/>
    </source>
</evidence>
<evidence type="ECO:0000256" key="3">
    <source>
        <dbReference type="ARBA" id="ARBA00022588"/>
    </source>
</evidence>
<dbReference type="PRINTS" id="PR00722">
    <property type="entry name" value="CHYMOTRYPSIN"/>
</dbReference>
<feature type="region of interest" description="Disordered" evidence="9">
    <location>
        <begin position="365"/>
        <end position="393"/>
    </location>
</feature>
<accession>A0A182U5F7</accession>
<dbReference type="Proteomes" id="UP000075902">
    <property type="component" value="Unassembled WGS sequence"/>
</dbReference>
<keyword evidence="2" id="KW-0964">Secreted</keyword>
<reference evidence="12" key="1">
    <citation type="submission" date="2014-01" db="EMBL/GenBank/DDBJ databases">
        <title>The Genome Sequence of Anopheles melas CM1001059_A (V2).</title>
        <authorList>
            <consortium name="The Broad Institute Genomics Platform"/>
            <person name="Neafsey D.E."/>
            <person name="Besansky N."/>
            <person name="Howell P."/>
            <person name="Walton C."/>
            <person name="Young S.K."/>
            <person name="Zeng Q."/>
            <person name="Gargeya S."/>
            <person name="Fitzgerald M."/>
            <person name="Haas B."/>
            <person name="Abouelleil A."/>
            <person name="Allen A.W."/>
            <person name="Alvarado L."/>
            <person name="Arachchi H.M."/>
            <person name="Berlin A.M."/>
            <person name="Chapman S.B."/>
            <person name="Gainer-Dewar J."/>
            <person name="Goldberg J."/>
            <person name="Griggs A."/>
            <person name="Gujja S."/>
            <person name="Hansen M."/>
            <person name="Howarth C."/>
            <person name="Imamovic A."/>
            <person name="Ireland A."/>
            <person name="Larimer J."/>
            <person name="McCowan C."/>
            <person name="Murphy C."/>
            <person name="Pearson M."/>
            <person name="Poon T.W."/>
            <person name="Priest M."/>
            <person name="Roberts A."/>
            <person name="Saif S."/>
            <person name="Shea T."/>
            <person name="Sisk P."/>
            <person name="Sykes S."/>
            <person name="Wortman J."/>
            <person name="Nusbaum C."/>
            <person name="Birren B."/>
        </authorList>
    </citation>
    <scope>NUCLEOTIDE SEQUENCE [LARGE SCALE GENOMIC DNA]</scope>
    <source>
        <strain evidence="12">CM1001059</strain>
    </source>
</reference>
<evidence type="ECO:0000256" key="6">
    <source>
        <dbReference type="ARBA" id="ARBA00023157"/>
    </source>
</evidence>
<dbReference type="SMART" id="SM00020">
    <property type="entry name" value="Tryp_SPc"/>
    <property type="match status" value="3"/>
</dbReference>
<dbReference type="PANTHER" id="PTHR24252:SF7">
    <property type="entry name" value="HYALIN"/>
    <property type="match status" value="1"/>
</dbReference>
<feature type="compositionally biased region" description="Pro residues" evidence="9">
    <location>
        <begin position="678"/>
        <end position="703"/>
    </location>
</feature>
<reference evidence="11" key="2">
    <citation type="submission" date="2020-05" db="UniProtKB">
        <authorList>
            <consortium name="EnsemblMetazoa"/>
        </authorList>
    </citation>
    <scope>IDENTIFICATION</scope>
    <source>
        <strain evidence="11">CM1001059</strain>
    </source>
</reference>
<dbReference type="GO" id="GO:0005576">
    <property type="term" value="C:extracellular region"/>
    <property type="evidence" value="ECO:0007669"/>
    <property type="project" value="UniProtKB-SubCell"/>
</dbReference>
<dbReference type="GO" id="GO:0045087">
    <property type="term" value="P:innate immune response"/>
    <property type="evidence" value="ECO:0007669"/>
    <property type="project" value="UniProtKB-KW"/>
</dbReference>
<evidence type="ECO:0000313" key="12">
    <source>
        <dbReference type="Proteomes" id="UP000075902"/>
    </source>
</evidence>
<dbReference type="GO" id="GO:0006508">
    <property type="term" value="P:proteolysis"/>
    <property type="evidence" value="ECO:0007669"/>
    <property type="project" value="InterPro"/>
</dbReference>
<keyword evidence="3" id="KW-0399">Innate immunity</keyword>
<dbReference type="Pfam" id="PF00089">
    <property type="entry name" value="Trypsin"/>
    <property type="match status" value="4"/>
</dbReference>
<sequence>MQSMNSTYSTSGNSVDRRGTLRKNFAGLAIGFQQRKYNEPQFPTRNDRRSNERSSTTEDNDGHTNGPNYYGKNIRASHRIHFSNYGTTQRRPLPITTTTERSTKIRSTTPIVLQKRLASDPPIFAEPTVLPTPADGCGVSDVEHNRVVGGVPAALNGWPWMALVGYEEAFGDVDFRCGGSLITDPRIKPICLPTIEPVRSADFTGYNPFIAGWGRTKETGIEAKVLQELQIPILENEECSQLYKKIRKLYSSKQFDDAVLCAGFLEGGKDSCQGDSGGPLMLPYLVSKKFHYFQIGIVSYGVGCARAELPGVYTRVVTFVEWIVCCPTFRFAQQDSNTTSSFTNPPTVTTAPGSFFFAAVSSSGAGSSTAGPTTVTPSSTDSNRLPTNEADRCGMSNGTHTRVVGGVDAQLNAWPWMAALGYRSTSFELNAGPRFLCGGTLITTLHVLTVAHCIQMALYFVRLGEHDITSDQDGANPVDIYIQRWIVHERYDEKNIYNDIALVLLQKSVTITEAVRPICLPLEAKQRTKDLTYYAPFIAGWGAVGYNGPTAARLQEAQVVVLPVDQCAFNYKLYFPGQIFDDTVLCAGFPQGGKDSCQGDSGGPLMLPELSSNGQYYYYTLIGLISYGYEYIRNCPDVLNEFVQRQSDPQYVQYIRQSNAVCNYIQPNVCCPLQKSAPPAPPTEPPTAPPTAPPPPPPPPPAPVTQAPPVLAPSNGPAELLTPETGCGYSTVQHNRVVGGVPAELNGWPWMALVGYKNTLGEVSFKCGGSLITKRHVLTAAHYAIKPICLPLSETIRSKNFIGYTPFVAGWGRTQEGGKSANVLQELQIPIIANDECRTLYDKIGKVFSQKQFDNAVMCAGVIEGGKDSCQGDSGGPLMLPQRLGTEFYYYQVGIVSYGIGCARAEVPGVYTRVASFVDWIQQKVAEPL</sequence>
<keyword evidence="5" id="KW-0391">Immunity</keyword>
<evidence type="ECO:0000256" key="2">
    <source>
        <dbReference type="ARBA" id="ARBA00022525"/>
    </source>
</evidence>
<evidence type="ECO:0000256" key="9">
    <source>
        <dbReference type="SAM" id="MobiDB-lite"/>
    </source>
</evidence>
<proteinExistence type="inferred from homology"/>
<dbReference type="CDD" id="cd00190">
    <property type="entry name" value="Tryp_SPc"/>
    <property type="match status" value="3"/>
</dbReference>
<protein>
    <recommendedName>
        <fullName evidence="10">Peptidase S1 domain-containing protein</fullName>
    </recommendedName>
</protein>
<dbReference type="InterPro" id="IPR009003">
    <property type="entry name" value="Peptidase_S1_PA"/>
</dbReference>